<organism evidence="1 2">
    <name type="scientific">Ignelater luminosus</name>
    <name type="common">Cucubano</name>
    <name type="synonym">Pyrophorus luminosus</name>
    <dbReference type="NCBI Taxonomy" id="2038154"/>
    <lineage>
        <taxon>Eukaryota</taxon>
        <taxon>Metazoa</taxon>
        <taxon>Ecdysozoa</taxon>
        <taxon>Arthropoda</taxon>
        <taxon>Hexapoda</taxon>
        <taxon>Insecta</taxon>
        <taxon>Pterygota</taxon>
        <taxon>Neoptera</taxon>
        <taxon>Endopterygota</taxon>
        <taxon>Coleoptera</taxon>
        <taxon>Polyphaga</taxon>
        <taxon>Elateriformia</taxon>
        <taxon>Elateroidea</taxon>
        <taxon>Elateridae</taxon>
        <taxon>Agrypninae</taxon>
        <taxon>Pyrophorini</taxon>
        <taxon>Ignelater</taxon>
    </lineage>
</organism>
<dbReference type="PANTHER" id="PTHR33960:SF1">
    <property type="entry name" value="SIMILAR TO KIAA0825 PROTEIN"/>
    <property type="match status" value="1"/>
</dbReference>
<gene>
    <name evidence="1" type="ORF">ILUMI_19093</name>
</gene>
<protein>
    <submittedName>
        <fullName evidence="1">Uncharacterized protein</fullName>
    </submittedName>
</protein>
<name>A0A8K0CGS9_IGNLU</name>
<reference evidence="1" key="1">
    <citation type="submission" date="2019-08" db="EMBL/GenBank/DDBJ databases">
        <title>The genome of the North American firefly Photinus pyralis.</title>
        <authorList>
            <consortium name="Photinus pyralis genome working group"/>
            <person name="Fallon T.R."/>
            <person name="Sander Lower S.E."/>
            <person name="Weng J.-K."/>
        </authorList>
    </citation>
    <scope>NUCLEOTIDE SEQUENCE</scope>
    <source>
        <strain evidence="1">TRF0915ILg1</strain>
        <tissue evidence="1">Whole body</tissue>
    </source>
</reference>
<proteinExistence type="predicted"/>
<sequence>MEVMEDGNLMDKVHILIQRDLEYYKNKQSVLQETVCPGVAGGRLDFPRYASFAAVKLALWWEDEYVAGFRKNSGLIPKAVKIIETDTTTHDVNVKKSDPEKFVSLVAKSSDELLEHLHVLTQEALDHADLTVLMGTIGAAALLKNCLWFYIQLCSDSSKLTQITSLQNSYKQYQEMSEALAERLLDMHCRLISLYILQDAESLDWENSKPFFESERGSYVVQMWWLYMQGD</sequence>
<dbReference type="PANTHER" id="PTHR33960">
    <property type="entry name" value="SIMILAR TO KIAA0825 PROTEIN"/>
    <property type="match status" value="1"/>
</dbReference>
<dbReference type="InterPro" id="IPR027993">
    <property type="entry name" value="DUF4495"/>
</dbReference>
<evidence type="ECO:0000313" key="2">
    <source>
        <dbReference type="Proteomes" id="UP000801492"/>
    </source>
</evidence>
<dbReference type="Pfam" id="PF14906">
    <property type="entry name" value="DUF4495"/>
    <property type="match status" value="1"/>
</dbReference>
<dbReference type="Proteomes" id="UP000801492">
    <property type="component" value="Unassembled WGS sequence"/>
</dbReference>
<dbReference type="OrthoDB" id="10007406at2759"/>
<accession>A0A8K0CGS9</accession>
<comment type="caution">
    <text evidence="1">The sequence shown here is derived from an EMBL/GenBank/DDBJ whole genome shotgun (WGS) entry which is preliminary data.</text>
</comment>
<dbReference type="EMBL" id="VTPC01085282">
    <property type="protein sequence ID" value="KAF2887079.1"/>
    <property type="molecule type" value="Genomic_DNA"/>
</dbReference>
<dbReference type="AlphaFoldDB" id="A0A8K0CGS9"/>
<keyword evidence="2" id="KW-1185">Reference proteome</keyword>
<evidence type="ECO:0000313" key="1">
    <source>
        <dbReference type="EMBL" id="KAF2887079.1"/>
    </source>
</evidence>